<reference evidence="10" key="1">
    <citation type="submission" date="2022-11" db="EMBL/GenBank/DDBJ databases">
        <title>Draft genome of Mycoplasma arginini isolated from fly.</title>
        <authorList>
            <person name="Severgnini M."/>
            <person name="Gioia G."/>
            <person name="Cremonesi P."/>
            <person name="Moroni P."/>
            <person name="Addis M.F."/>
            <person name="Castiglioni B."/>
        </authorList>
    </citation>
    <scope>NUCLEOTIDE SEQUENCE</scope>
    <source>
        <strain evidence="10">QMP CG1-1632</strain>
    </source>
</reference>
<dbReference type="SUPFAM" id="SSF52943">
    <property type="entry name" value="ATP synthase (F1-ATPase), gamma subunit"/>
    <property type="match status" value="1"/>
</dbReference>
<dbReference type="RefSeq" id="WP_109247031.1">
    <property type="nucleotide sequence ID" value="NZ_CP143577.1"/>
</dbReference>
<dbReference type="EMBL" id="JAPFAR010000024">
    <property type="protein sequence ID" value="MDI3349472.1"/>
    <property type="molecule type" value="Genomic_DNA"/>
</dbReference>
<keyword evidence="5" id="KW-0406">Ion transport</keyword>
<proteinExistence type="inferred from homology"/>
<evidence type="ECO:0000256" key="3">
    <source>
        <dbReference type="ARBA" id="ARBA00022448"/>
    </source>
</evidence>
<accession>A0AA43QWI2</accession>
<evidence type="ECO:0000256" key="5">
    <source>
        <dbReference type="ARBA" id="ARBA00023065"/>
    </source>
</evidence>
<dbReference type="NCBIfam" id="NF045933">
    <property type="entry name" value="MSC_0622_gamma"/>
    <property type="match status" value="1"/>
</dbReference>
<evidence type="ECO:0000313" key="13">
    <source>
        <dbReference type="Proteomes" id="UP001432074"/>
    </source>
</evidence>
<evidence type="ECO:0000256" key="2">
    <source>
        <dbReference type="ARBA" id="ARBA00007681"/>
    </source>
</evidence>
<reference evidence="11" key="2">
    <citation type="submission" date="2024-01" db="EMBL/GenBank/DDBJ databases">
        <title>Complete genome sequence of Mycoplasma arginini type strain G 230.</title>
        <authorList>
            <person name="Spergser J."/>
        </authorList>
    </citation>
    <scope>NUCLEOTIDE SEQUENCE</scope>
    <source>
        <strain evidence="11">NCTC 10129</strain>
    </source>
</reference>
<dbReference type="AlphaFoldDB" id="A0AA43QWI2"/>
<sequence length="302" mass="35601">MHLKKWEEKLQNLEGILTKVNNSKNILLIDIMKLTRKLKFNISNALLNINLIKAIKEKYAIKNKLINDSQKEGKLSQKIKNVFKRKSVLWIYLTENQKYSTDSYSRYEKKLLENVNPKKDDFIAIGQRANEFCKQNNFNVIKSFGEEDKQTNNIAWIISQFVKILHIDNNYNKVNFVLNTNKNYNSYFTILPIDQFDVNKLVSEMDEEKTLFDISDYKIYPGIEDFIENEINIFLENAIYSLLIESSFYNAKNDLVTTNKIINQIEEEITKIKKKIIRTKREKEIEEIVLLTRSNEGFGGKK</sequence>
<evidence type="ECO:0000256" key="6">
    <source>
        <dbReference type="ARBA" id="ARBA00023136"/>
    </source>
</evidence>
<feature type="coiled-coil region" evidence="9">
    <location>
        <begin position="255"/>
        <end position="282"/>
    </location>
</feature>
<evidence type="ECO:0000256" key="8">
    <source>
        <dbReference type="ARBA" id="ARBA00023310"/>
    </source>
</evidence>
<keyword evidence="3" id="KW-0813">Transport</keyword>
<dbReference type="GO" id="GO:0045259">
    <property type="term" value="C:proton-transporting ATP synthase complex"/>
    <property type="evidence" value="ECO:0007669"/>
    <property type="project" value="UniProtKB-KW"/>
</dbReference>
<keyword evidence="7" id="KW-0139">CF(1)</keyword>
<dbReference type="EMBL" id="CP143577">
    <property type="protein sequence ID" value="WVN22111.1"/>
    <property type="molecule type" value="Genomic_DNA"/>
</dbReference>
<evidence type="ECO:0000256" key="1">
    <source>
        <dbReference type="ARBA" id="ARBA00004170"/>
    </source>
</evidence>
<protein>
    <recommendedName>
        <fullName evidence="14">ATP synthase gamma chain</fullName>
    </recommendedName>
</protein>
<evidence type="ECO:0000256" key="7">
    <source>
        <dbReference type="ARBA" id="ARBA00023196"/>
    </source>
</evidence>
<gene>
    <name evidence="10" type="ORF">DCBHLPFO_00582</name>
    <name evidence="11" type="ORF">V2E25_00730</name>
</gene>
<dbReference type="Gene3D" id="3.40.1380.10">
    <property type="match status" value="1"/>
</dbReference>
<keyword evidence="8" id="KW-0066">ATP synthesis</keyword>
<evidence type="ECO:0000256" key="4">
    <source>
        <dbReference type="ARBA" id="ARBA00022781"/>
    </source>
</evidence>
<evidence type="ECO:0000256" key="9">
    <source>
        <dbReference type="SAM" id="Coils"/>
    </source>
</evidence>
<dbReference type="InterPro" id="IPR035968">
    <property type="entry name" value="ATP_synth_F1_ATPase_gsu"/>
</dbReference>
<organism evidence="10 12">
    <name type="scientific">Mycoplasmopsis arginini</name>
    <name type="common">Mycoplasma arginini</name>
    <dbReference type="NCBI Taxonomy" id="2094"/>
    <lineage>
        <taxon>Bacteria</taxon>
        <taxon>Bacillati</taxon>
        <taxon>Mycoplasmatota</taxon>
        <taxon>Mycoplasmoidales</taxon>
        <taxon>Metamycoplasmataceae</taxon>
        <taxon>Mycoplasmopsis</taxon>
    </lineage>
</organism>
<dbReference type="Proteomes" id="UP001432074">
    <property type="component" value="Chromosome"/>
</dbReference>
<dbReference type="Proteomes" id="UP001162175">
    <property type="component" value="Unassembled WGS sequence"/>
</dbReference>
<evidence type="ECO:0000313" key="11">
    <source>
        <dbReference type="EMBL" id="WVN22111.1"/>
    </source>
</evidence>
<evidence type="ECO:0000313" key="10">
    <source>
        <dbReference type="EMBL" id="MDI3349472.1"/>
    </source>
</evidence>
<comment type="similarity">
    <text evidence="2">Belongs to the ATPase gamma chain family.</text>
</comment>
<dbReference type="GO" id="GO:0046933">
    <property type="term" value="F:proton-transporting ATP synthase activity, rotational mechanism"/>
    <property type="evidence" value="ECO:0007669"/>
    <property type="project" value="InterPro"/>
</dbReference>
<keyword evidence="13" id="KW-1185">Reference proteome</keyword>
<comment type="subcellular location">
    <subcellularLocation>
        <location evidence="1">Membrane</location>
        <topology evidence="1">Peripheral membrane protein</topology>
    </subcellularLocation>
</comment>
<evidence type="ECO:0008006" key="14">
    <source>
        <dbReference type="Google" id="ProtNLM"/>
    </source>
</evidence>
<keyword evidence="4" id="KW-0375">Hydrogen ion transport</keyword>
<evidence type="ECO:0000313" key="12">
    <source>
        <dbReference type="Proteomes" id="UP001162175"/>
    </source>
</evidence>
<name>A0AA43QWI2_MYCAR</name>
<keyword evidence="6" id="KW-0472">Membrane</keyword>
<keyword evidence="9" id="KW-0175">Coiled coil</keyword>